<name>A0A4U8YHN7_9BACT</name>
<dbReference type="EMBL" id="CAADHO010000001">
    <property type="protein sequence ID" value="VFQ42780.1"/>
    <property type="molecule type" value="Genomic_DNA"/>
</dbReference>
<dbReference type="PIRSF" id="PIRSF028696">
    <property type="entry name" value="UCP028696"/>
    <property type="match status" value="1"/>
</dbReference>
<feature type="signal peptide" evidence="1">
    <location>
        <begin position="1"/>
        <end position="25"/>
    </location>
</feature>
<organism evidence="2 3">
    <name type="scientific">Desulfoluna butyratoxydans</name>
    <dbReference type="NCBI Taxonomy" id="231438"/>
    <lineage>
        <taxon>Bacteria</taxon>
        <taxon>Pseudomonadati</taxon>
        <taxon>Thermodesulfobacteriota</taxon>
        <taxon>Desulfobacteria</taxon>
        <taxon>Desulfobacterales</taxon>
        <taxon>Desulfolunaceae</taxon>
        <taxon>Desulfoluna</taxon>
    </lineage>
</organism>
<proteinExistence type="predicted"/>
<evidence type="ECO:0000256" key="1">
    <source>
        <dbReference type="SAM" id="SignalP"/>
    </source>
</evidence>
<sequence length="330" mass="36053">MTIVGRFVFIVMCVVFCCAPMGVWAEGPAPEGDEGGFYGTAMLGGGVSHWRPSLLDAEDGNETITSLEDTADKETSFIPLITLEGGYYFDSTGTWVSMDVVDGLEELETSVIGNLTVGQSLGDLGTMALSFSRHRTDVWKDPYLVGSAREMTKSKDRTLGLSWEDVLGLPISLDVAYTLTRVRDDVSGKNNPDLERDGETGEATVSFPLFFGGRSMVLAGLGGVQGDFDGKSNSYDGYRVNLIHILDMGRWSLSSVVSGEQRRYDAAHPVFGKTREDKGWIFSTEYVYHAPLGYDRYFFQARAAMGEMTSNISFFESSTLMVGAGIGYTF</sequence>
<dbReference type="AlphaFoldDB" id="A0A4U8YHN7"/>
<keyword evidence="1" id="KW-0732">Signal</keyword>
<accession>A0A4U8YHN7</accession>
<dbReference type="Proteomes" id="UP000507962">
    <property type="component" value="Unassembled WGS sequence"/>
</dbReference>
<feature type="chain" id="PRO_5020585582" evidence="1">
    <location>
        <begin position="26"/>
        <end position="330"/>
    </location>
</feature>
<dbReference type="InterPro" id="IPR016896">
    <property type="entry name" value="DUF2860"/>
</dbReference>
<protein>
    <submittedName>
        <fullName evidence="2">Uncharacterized protein</fullName>
    </submittedName>
</protein>
<gene>
    <name evidence="2" type="ORF">MSL71_4010</name>
</gene>
<dbReference type="Pfam" id="PF11059">
    <property type="entry name" value="DUF2860"/>
    <property type="match status" value="1"/>
</dbReference>
<evidence type="ECO:0000313" key="2">
    <source>
        <dbReference type="EMBL" id="VFQ42780.1"/>
    </source>
</evidence>
<evidence type="ECO:0000313" key="3">
    <source>
        <dbReference type="Proteomes" id="UP000507962"/>
    </source>
</evidence>
<dbReference type="RefSeq" id="WP_180136994.1">
    <property type="nucleotide sequence ID" value="NZ_CAADHO010000001.1"/>
</dbReference>
<reference evidence="2 3" key="1">
    <citation type="submission" date="2019-03" db="EMBL/GenBank/DDBJ databases">
        <authorList>
            <person name="Nijsse B."/>
        </authorList>
    </citation>
    <scope>NUCLEOTIDE SEQUENCE [LARGE SCALE GENOMIC DNA]</scope>
    <source>
        <strain evidence="2">Desulfoluna butyratoxydans MSL71</strain>
    </source>
</reference>
<keyword evidence="3" id="KW-1185">Reference proteome</keyword>